<evidence type="ECO:0000313" key="6">
    <source>
        <dbReference type="Proteomes" id="UP000739565"/>
    </source>
</evidence>
<dbReference type="CDD" id="cd01310">
    <property type="entry name" value="TatD_DNAse"/>
    <property type="match status" value="1"/>
</dbReference>
<keyword evidence="2 4" id="KW-0479">Metal-binding</keyword>
<dbReference type="GO" id="GO:0005829">
    <property type="term" value="C:cytosol"/>
    <property type="evidence" value="ECO:0007669"/>
    <property type="project" value="TreeGrafter"/>
</dbReference>
<feature type="binding site" evidence="4">
    <location>
        <position position="6"/>
    </location>
    <ligand>
        <name>a divalent metal cation</name>
        <dbReference type="ChEBI" id="CHEBI:60240"/>
        <label>1</label>
    </ligand>
</feature>
<protein>
    <submittedName>
        <fullName evidence="5">TatD family hydrolase</fullName>
    </submittedName>
</protein>
<dbReference type="GO" id="GO:0016788">
    <property type="term" value="F:hydrolase activity, acting on ester bonds"/>
    <property type="evidence" value="ECO:0007669"/>
    <property type="project" value="InterPro"/>
</dbReference>
<name>A0A953N5J4_9BURK</name>
<dbReference type="RefSeq" id="WP_259659825.1">
    <property type="nucleotide sequence ID" value="NZ_JAHXRI010000001.1"/>
</dbReference>
<dbReference type="Proteomes" id="UP000739565">
    <property type="component" value="Unassembled WGS sequence"/>
</dbReference>
<dbReference type="PROSITE" id="PS01137">
    <property type="entry name" value="TATD_1"/>
    <property type="match status" value="1"/>
</dbReference>
<feature type="binding site" evidence="4">
    <location>
        <position position="136"/>
    </location>
    <ligand>
        <name>a divalent metal cation</name>
        <dbReference type="ChEBI" id="CHEBI:60240"/>
        <label>2</label>
    </ligand>
</feature>
<dbReference type="PANTHER" id="PTHR46124">
    <property type="entry name" value="D-AMINOACYL-TRNA DEACYLASE"/>
    <property type="match status" value="1"/>
</dbReference>
<dbReference type="Pfam" id="PF01026">
    <property type="entry name" value="TatD_DNase"/>
    <property type="match status" value="1"/>
</dbReference>
<evidence type="ECO:0000256" key="3">
    <source>
        <dbReference type="ARBA" id="ARBA00022801"/>
    </source>
</evidence>
<organism evidence="5 6">
    <name type="scientific">Zwartia hollandica</name>
    <dbReference type="NCBI Taxonomy" id="324606"/>
    <lineage>
        <taxon>Bacteria</taxon>
        <taxon>Pseudomonadati</taxon>
        <taxon>Pseudomonadota</taxon>
        <taxon>Betaproteobacteria</taxon>
        <taxon>Burkholderiales</taxon>
        <taxon>Alcaligenaceae</taxon>
        <taxon>Zwartia</taxon>
    </lineage>
</organism>
<accession>A0A953N5J4</accession>
<dbReference type="PANTHER" id="PTHR46124:SF3">
    <property type="entry name" value="HYDROLASE"/>
    <property type="match status" value="1"/>
</dbReference>
<feature type="binding site" evidence="4">
    <location>
        <position position="159"/>
    </location>
    <ligand>
        <name>a divalent metal cation</name>
        <dbReference type="ChEBI" id="CHEBI:60240"/>
        <label>2</label>
    </ligand>
</feature>
<gene>
    <name evidence="5" type="ORF">KZZ10_01485</name>
</gene>
<dbReference type="GO" id="GO:0046872">
    <property type="term" value="F:metal ion binding"/>
    <property type="evidence" value="ECO:0007669"/>
    <property type="project" value="UniProtKB-KW"/>
</dbReference>
<sequence length="266" mass="29398">MLLDTHCHLDAREFDLDREVVIARALASGVKSILIPAVEPANFEQVRALAQRIPGGAYALGIHPLYVQNVQDEALVQLRRALEAQRDDPRLVAVGEIGLDFFVAEISAGEQRAKQERFYVEQLKLAIEFDLPVILHVRRSQDVLLKYLRRHAVRGGLAHAFNGSLQQAEQFVAAGFALGFGGAMTYTRALQIRRLACALPLESIALETDAPDIPPAWLTESRRNEPAEVAGVAQALAQLRQETYEDILAKTAQAAFRAIPRLHAIL</sequence>
<evidence type="ECO:0000313" key="5">
    <source>
        <dbReference type="EMBL" id="MBZ1349307.1"/>
    </source>
</evidence>
<proteinExistence type="inferred from homology"/>
<dbReference type="PIRSF" id="PIRSF005902">
    <property type="entry name" value="DNase_TatD"/>
    <property type="match status" value="1"/>
</dbReference>
<comment type="similarity">
    <text evidence="1">Belongs to the metallo-dependent hydrolases superfamily. TatD-type hydrolase family.</text>
</comment>
<feature type="binding site" evidence="4">
    <location>
        <position position="8"/>
    </location>
    <ligand>
        <name>a divalent metal cation</name>
        <dbReference type="ChEBI" id="CHEBI:60240"/>
        <label>1</label>
    </ligand>
</feature>
<dbReference type="Gene3D" id="3.20.20.140">
    <property type="entry name" value="Metal-dependent hydrolases"/>
    <property type="match status" value="1"/>
</dbReference>
<dbReference type="EMBL" id="JAHXRI010000001">
    <property type="protein sequence ID" value="MBZ1349307.1"/>
    <property type="molecule type" value="Genomic_DNA"/>
</dbReference>
<feature type="binding site" evidence="4">
    <location>
        <position position="209"/>
    </location>
    <ligand>
        <name>a divalent metal cation</name>
        <dbReference type="ChEBI" id="CHEBI:60240"/>
        <label>1</label>
    </ligand>
</feature>
<dbReference type="FunFam" id="3.20.20.140:FF:000005">
    <property type="entry name" value="TatD family hydrolase"/>
    <property type="match status" value="1"/>
</dbReference>
<comment type="caution">
    <text evidence="5">The sequence shown here is derived from an EMBL/GenBank/DDBJ whole genome shotgun (WGS) entry which is preliminary data.</text>
</comment>
<dbReference type="SUPFAM" id="SSF51556">
    <property type="entry name" value="Metallo-dependent hydrolases"/>
    <property type="match status" value="1"/>
</dbReference>
<feature type="binding site" evidence="4">
    <location>
        <position position="96"/>
    </location>
    <ligand>
        <name>a divalent metal cation</name>
        <dbReference type="ChEBI" id="CHEBI:60240"/>
        <label>1</label>
    </ligand>
</feature>
<dbReference type="InterPro" id="IPR032466">
    <property type="entry name" value="Metal_Hydrolase"/>
</dbReference>
<evidence type="ECO:0000256" key="4">
    <source>
        <dbReference type="PIRSR" id="PIRSR005902-1"/>
    </source>
</evidence>
<keyword evidence="6" id="KW-1185">Reference proteome</keyword>
<dbReference type="InterPro" id="IPR018228">
    <property type="entry name" value="DNase_TatD-rel_CS"/>
</dbReference>
<reference evidence="5" key="1">
    <citation type="submission" date="2021-07" db="EMBL/GenBank/DDBJ databases">
        <title>New genus and species of the family Alcaligenaceae.</title>
        <authorList>
            <person name="Hahn M.W."/>
        </authorList>
    </citation>
    <scope>NUCLEOTIDE SEQUENCE</scope>
    <source>
        <strain evidence="5">LF4-65</strain>
    </source>
</reference>
<evidence type="ECO:0000256" key="1">
    <source>
        <dbReference type="ARBA" id="ARBA00009275"/>
    </source>
</evidence>
<dbReference type="InterPro" id="IPR001130">
    <property type="entry name" value="TatD-like"/>
</dbReference>
<keyword evidence="3 5" id="KW-0378">Hydrolase</keyword>
<evidence type="ECO:0000256" key="2">
    <source>
        <dbReference type="ARBA" id="ARBA00022723"/>
    </source>
</evidence>
<dbReference type="AlphaFoldDB" id="A0A953N5J4"/>